<dbReference type="PANTHER" id="PTHR10671:SF78">
    <property type="entry name" value="SI:CH211-232M10.6"/>
    <property type="match status" value="1"/>
</dbReference>
<comment type="caution">
    <text evidence="8">The sequence shown here is derived from an EMBL/GenBank/DDBJ whole genome shotgun (WGS) entry which is preliminary data.</text>
</comment>
<proteinExistence type="inferred from homology"/>
<dbReference type="EMBL" id="WNTK01000006">
    <property type="protein sequence ID" value="KAG9482633.1"/>
    <property type="molecule type" value="Genomic_DNA"/>
</dbReference>
<feature type="transmembrane region" description="Helical" evidence="6">
    <location>
        <begin position="138"/>
        <end position="157"/>
    </location>
</feature>
<evidence type="ECO:0000256" key="7">
    <source>
        <dbReference type="SAM" id="SignalP"/>
    </source>
</evidence>
<protein>
    <recommendedName>
        <fullName evidence="10">Germ cell-specific gene 1-like protein</fullName>
    </recommendedName>
</protein>
<keyword evidence="4 6" id="KW-1133">Transmembrane helix</keyword>
<comment type="similarity">
    <text evidence="2">Belongs to the GSG1 family.</text>
</comment>
<keyword evidence="3 6" id="KW-0812">Transmembrane</keyword>
<evidence type="ECO:0000313" key="9">
    <source>
        <dbReference type="Proteomes" id="UP000770717"/>
    </source>
</evidence>
<evidence type="ECO:0000256" key="5">
    <source>
        <dbReference type="ARBA" id="ARBA00023136"/>
    </source>
</evidence>
<name>A0A8J6F619_ELECQ</name>
<evidence type="ECO:0000256" key="4">
    <source>
        <dbReference type="ARBA" id="ARBA00022989"/>
    </source>
</evidence>
<feature type="transmembrane region" description="Helical" evidence="6">
    <location>
        <begin position="210"/>
        <end position="237"/>
    </location>
</feature>
<gene>
    <name evidence="8" type="ORF">GDO78_011341</name>
</gene>
<keyword evidence="9" id="KW-1185">Reference proteome</keyword>
<evidence type="ECO:0000256" key="2">
    <source>
        <dbReference type="ARBA" id="ARBA00007425"/>
    </source>
</evidence>
<keyword evidence="7" id="KW-0732">Signal</keyword>
<dbReference type="Proteomes" id="UP000770717">
    <property type="component" value="Unassembled WGS sequence"/>
</dbReference>
<dbReference type="InterPro" id="IPR012478">
    <property type="entry name" value="GSG-1"/>
</dbReference>
<evidence type="ECO:0008006" key="10">
    <source>
        <dbReference type="Google" id="ProtNLM"/>
    </source>
</evidence>
<feature type="chain" id="PRO_5035299335" description="Germ cell-specific gene 1-like protein" evidence="7">
    <location>
        <begin position="27"/>
        <end position="326"/>
    </location>
</feature>
<dbReference type="AlphaFoldDB" id="A0A8J6F619"/>
<evidence type="ECO:0000313" key="8">
    <source>
        <dbReference type="EMBL" id="KAG9482633.1"/>
    </source>
</evidence>
<feature type="transmembrane region" description="Helical" evidence="6">
    <location>
        <begin position="169"/>
        <end position="190"/>
    </location>
</feature>
<sequence>MELSRRNRSLLSVLLNLLALSFSVAAFFTSYWCEGTHKVVKPPCLSAVKSKNCQVLTFNSTATNSDLSDINGTLDPNAVHYNWETGDDKFAYKYFHTGFWFSCEKHQGGNIYTALVLTIPDTPLYVTGVLWLSVISEFLYIILLSLGFLLMCLELFTSSNFIDGLKINAFAAIITVLSGLLGMVAHMMYMTVFQVTVNLGPKDWRPQTWYYGWSFGLAWLSFTLCMSASVLTLNTYTKTILEFKYRRRIFEKNVRECNPFLDSEMVRFLWEKYIFSVSGSLEDPLNWHKGFGNPIFLDIGSITDLPGAAKEAERSRVEVEDDGEQC</sequence>
<evidence type="ECO:0000256" key="1">
    <source>
        <dbReference type="ARBA" id="ARBA00004141"/>
    </source>
</evidence>
<dbReference type="PANTHER" id="PTHR10671">
    <property type="entry name" value="EPITHELIAL MEMBRANE PROTEIN-RELATED"/>
    <property type="match status" value="1"/>
</dbReference>
<evidence type="ECO:0000256" key="6">
    <source>
        <dbReference type="SAM" id="Phobius"/>
    </source>
</evidence>
<reference evidence="8" key="1">
    <citation type="thesis" date="2020" institute="ProQuest LLC" country="789 East Eisenhower Parkway, Ann Arbor, MI, USA">
        <title>Comparative Genomics and Chromosome Evolution.</title>
        <authorList>
            <person name="Mudd A.B."/>
        </authorList>
    </citation>
    <scope>NUCLEOTIDE SEQUENCE</scope>
    <source>
        <strain evidence="8">HN-11 Male</strain>
        <tissue evidence="8">Kidney and liver</tissue>
    </source>
</reference>
<dbReference type="InterPro" id="IPR050579">
    <property type="entry name" value="PMP-22/EMP/MP20-like"/>
</dbReference>
<keyword evidence="5 6" id="KW-0472">Membrane</keyword>
<comment type="subcellular location">
    <subcellularLocation>
        <location evidence="1">Membrane</location>
        <topology evidence="1">Multi-pass membrane protein</topology>
    </subcellularLocation>
</comment>
<dbReference type="OrthoDB" id="10001768at2759"/>
<evidence type="ECO:0000256" key="3">
    <source>
        <dbReference type="ARBA" id="ARBA00022692"/>
    </source>
</evidence>
<accession>A0A8J6F619</accession>
<dbReference type="Pfam" id="PF07803">
    <property type="entry name" value="GSG-1"/>
    <property type="match status" value="1"/>
</dbReference>
<organism evidence="8 9">
    <name type="scientific">Eleutherodactylus coqui</name>
    <name type="common">Puerto Rican coqui</name>
    <dbReference type="NCBI Taxonomy" id="57060"/>
    <lineage>
        <taxon>Eukaryota</taxon>
        <taxon>Metazoa</taxon>
        <taxon>Chordata</taxon>
        <taxon>Craniata</taxon>
        <taxon>Vertebrata</taxon>
        <taxon>Euteleostomi</taxon>
        <taxon>Amphibia</taxon>
        <taxon>Batrachia</taxon>
        <taxon>Anura</taxon>
        <taxon>Neobatrachia</taxon>
        <taxon>Hyloidea</taxon>
        <taxon>Eleutherodactylidae</taxon>
        <taxon>Eleutherodactylinae</taxon>
        <taxon>Eleutherodactylus</taxon>
        <taxon>Eleutherodactylus</taxon>
    </lineage>
</organism>
<feature type="signal peptide" evidence="7">
    <location>
        <begin position="1"/>
        <end position="26"/>
    </location>
</feature>
<dbReference type="Gene3D" id="1.20.140.150">
    <property type="match status" value="1"/>
</dbReference>
<dbReference type="GO" id="GO:0005886">
    <property type="term" value="C:plasma membrane"/>
    <property type="evidence" value="ECO:0007669"/>
    <property type="project" value="TreeGrafter"/>
</dbReference>